<dbReference type="GO" id="GO:0006260">
    <property type="term" value="P:DNA replication"/>
    <property type="evidence" value="ECO:0007669"/>
    <property type="project" value="InterPro"/>
</dbReference>
<dbReference type="InterPro" id="IPR002631">
    <property type="entry name" value="Plasmid_rep_OBD"/>
</dbReference>
<dbReference type="Gene3D" id="3.40.1310.30">
    <property type="match status" value="1"/>
</dbReference>
<dbReference type="Pfam" id="PF21861">
    <property type="entry name" value="RepB_C"/>
    <property type="match status" value="1"/>
</dbReference>
<dbReference type="Pfam" id="PF01719">
    <property type="entry name" value="Rep_OBD"/>
    <property type="match status" value="1"/>
</dbReference>
<evidence type="ECO:0000256" key="1">
    <source>
        <dbReference type="SAM" id="MobiDB-lite"/>
    </source>
</evidence>
<evidence type="ECO:0000259" key="2">
    <source>
        <dbReference type="Pfam" id="PF01719"/>
    </source>
</evidence>
<evidence type="ECO:0008006" key="5">
    <source>
        <dbReference type="Google" id="ProtNLM"/>
    </source>
</evidence>
<dbReference type="InterPro" id="IPR053923">
    <property type="entry name" value="RepB_C"/>
</dbReference>
<accession>A0A0H5PZG0</accession>
<dbReference type="EMBL" id="LN853119">
    <property type="protein sequence ID" value="CRY95101.1"/>
    <property type="molecule type" value="Genomic_DNA"/>
</dbReference>
<reference evidence="4" key="2">
    <citation type="submission" date="2015-07" db="EMBL/GenBank/DDBJ databases">
        <title>Plasmids, circular viruses and viroids from rat gut.</title>
        <authorList>
            <person name="Jorgensen T.J."/>
            <person name="Hansen M.A."/>
            <person name="Xu Z."/>
            <person name="Tabak M.A."/>
            <person name="Sorensen S.J."/>
            <person name="Hansen L.H."/>
        </authorList>
    </citation>
    <scope>NUCLEOTIDE SEQUENCE</scope>
    <source>
        <plasmid evidence="4">pRGRH0478</plasmid>
    </source>
</reference>
<dbReference type="GO" id="GO:0003677">
    <property type="term" value="F:DNA binding"/>
    <property type="evidence" value="ECO:0007669"/>
    <property type="project" value="InterPro"/>
</dbReference>
<reference evidence="4" key="1">
    <citation type="submission" date="2015-06" db="EMBL/GenBank/DDBJ databases">
        <authorList>
            <person name="Joergensen T."/>
        </authorList>
    </citation>
    <scope>NUCLEOTIDE SEQUENCE</scope>
    <source>
        <plasmid evidence="4">pRGRH0478</plasmid>
    </source>
</reference>
<sequence>MPFKDPEKQKEANRKYNEKRKGTRSRGWACIIYPESAPENWTETLNGAHIETLISPLHDKDVTAEGSPKKPHYHVLGLWPQPVPAAAAAEYFGLIGVTAPPEMVKNSKGYARYLVHMDDHDKHRYSEHDVTALAGADWYSVALDEGEAVNAYLDEIESFIDDNSCISYRALCGYARECRPEWTEVIRHNTIHLMAYIKSFEWEIKMESLKNS</sequence>
<organism evidence="4">
    <name type="scientific">uncultured prokaryote</name>
    <dbReference type="NCBI Taxonomy" id="198431"/>
    <lineage>
        <taxon>unclassified sequences</taxon>
        <taxon>environmental samples</taxon>
    </lineage>
</organism>
<feature type="domain" description="Plasmid replication protein origin binding" evidence="2">
    <location>
        <begin position="21"/>
        <end position="136"/>
    </location>
</feature>
<feature type="compositionally biased region" description="Basic and acidic residues" evidence="1">
    <location>
        <begin position="1"/>
        <end position="20"/>
    </location>
</feature>
<evidence type="ECO:0000313" key="4">
    <source>
        <dbReference type="EMBL" id="CRY95101.1"/>
    </source>
</evidence>
<dbReference type="GO" id="GO:0003916">
    <property type="term" value="F:DNA topoisomerase activity"/>
    <property type="evidence" value="ECO:0007669"/>
    <property type="project" value="InterPro"/>
</dbReference>
<name>A0A0H5PZG0_9ZZZZ</name>
<feature type="region of interest" description="Disordered" evidence="1">
    <location>
        <begin position="1"/>
        <end position="21"/>
    </location>
</feature>
<protein>
    <recommendedName>
        <fullName evidence="5">Replication protein</fullName>
    </recommendedName>
</protein>
<feature type="domain" description="Replication protein RepB C-terminal" evidence="3">
    <location>
        <begin position="152"/>
        <end position="199"/>
    </location>
</feature>
<evidence type="ECO:0000259" key="3">
    <source>
        <dbReference type="Pfam" id="PF21861"/>
    </source>
</evidence>
<proteinExistence type="predicted"/>
<geneLocation type="plasmid" evidence="4">
    <name>pRGRH0478</name>
</geneLocation>
<keyword evidence="4" id="KW-0614">Plasmid</keyword>
<dbReference type="AlphaFoldDB" id="A0A0H5PZG0"/>